<organism evidence="1 2">
    <name type="scientific">Ephemerocybe angulata</name>
    <dbReference type="NCBI Taxonomy" id="980116"/>
    <lineage>
        <taxon>Eukaryota</taxon>
        <taxon>Fungi</taxon>
        <taxon>Dikarya</taxon>
        <taxon>Basidiomycota</taxon>
        <taxon>Agaricomycotina</taxon>
        <taxon>Agaricomycetes</taxon>
        <taxon>Agaricomycetidae</taxon>
        <taxon>Agaricales</taxon>
        <taxon>Agaricineae</taxon>
        <taxon>Psathyrellaceae</taxon>
        <taxon>Ephemerocybe</taxon>
    </lineage>
</organism>
<dbReference type="EMBL" id="JACGCI010000011">
    <property type="protein sequence ID" value="KAF6760697.1"/>
    <property type="molecule type" value="Genomic_DNA"/>
</dbReference>
<evidence type="ECO:0000313" key="1">
    <source>
        <dbReference type="EMBL" id="KAF6760697.1"/>
    </source>
</evidence>
<gene>
    <name evidence="1" type="ORF">DFP72DRAFT_842989</name>
</gene>
<protein>
    <submittedName>
        <fullName evidence="1">Uncharacterized protein</fullName>
    </submittedName>
</protein>
<comment type="caution">
    <text evidence="1">The sequence shown here is derived from an EMBL/GenBank/DDBJ whole genome shotgun (WGS) entry which is preliminary data.</text>
</comment>
<evidence type="ECO:0000313" key="2">
    <source>
        <dbReference type="Proteomes" id="UP000521943"/>
    </source>
</evidence>
<sequence>MALPAVLCSRGRYSYCLAALGRLFQDPGIYPIYDRCTIRTKPPPKAAGARFLSGHLGSKATQIGSPDIWVLRHLEVDLQSGQMDQWILPYTQCLVPWVFKFGDPPPRLPVVQARSINAKFDISAKKREKSRKSRKNWNIWAGSGVRTRTPGAWETWILSGHLGSVLAQIYPDRTPSGGSIIEGYIPGSCCSEPSFSAVCGINAAEELYFG</sequence>
<dbReference type="Proteomes" id="UP000521943">
    <property type="component" value="Unassembled WGS sequence"/>
</dbReference>
<accession>A0A8H6ME60</accession>
<reference evidence="1 2" key="1">
    <citation type="submission" date="2020-07" db="EMBL/GenBank/DDBJ databases">
        <title>Comparative genomics of pyrophilous fungi reveals a link between fire events and developmental genes.</title>
        <authorList>
            <consortium name="DOE Joint Genome Institute"/>
            <person name="Steindorff A.S."/>
            <person name="Carver A."/>
            <person name="Calhoun S."/>
            <person name="Stillman K."/>
            <person name="Liu H."/>
            <person name="Lipzen A."/>
            <person name="Pangilinan J."/>
            <person name="Labutti K."/>
            <person name="Bruns T.D."/>
            <person name="Grigoriev I.V."/>
        </authorList>
    </citation>
    <scope>NUCLEOTIDE SEQUENCE [LARGE SCALE GENOMIC DNA]</scope>
    <source>
        <strain evidence="1 2">CBS 144469</strain>
    </source>
</reference>
<dbReference type="AlphaFoldDB" id="A0A8H6ME60"/>
<keyword evidence="2" id="KW-1185">Reference proteome</keyword>
<name>A0A8H6ME60_9AGAR</name>
<proteinExistence type="predicted"/>